<evidence type="ECO:0000313" key="6">
    <source>
        <dbReference type="Proteomes" id="UP000000263"/>
    </source>
</evidence>
<evidence type="ECO:0000256" key="1">
    <source>
        <dbReference type="ARBA" id="ARBA00001964"/>
    </source>
</evidence>
<keyword evidence="2" id="KW-0560">Oxidoreductase</keyword>
<dbReference type="OrthoDB" id="8732661at2"/>
<dbReference type="InterPro" id="IPR009014">
    <property type="entry name" value="Transketo_C/PFOR_II"/>
</dbReference>
<keyword evidence="6" id="KW-1185">Reference proteome</keyword>
<dbReference type="RefSeq" id="WP_012121540.1">
    <property type="nucleotide sequence ID" value="NC_009767.1"/>
</dbReference>
<dbReference type="Pfam" id="PF02779">
    <property type="entry name" value="Transket_pyr"/>
    <property type="match status" value="1"/>
</dbReference>
<dbReference type="FunFam" id="3.40.50.970:FF:000001">
    <property type="entry name" value="Pyruvate dehydrogenase E1 beta subunit"/>
    <property type="match status" value="1"/>
</dbReference>
<dbReference type="PANTHER" id="PTHR43257:SF2">
    <property type="entry name" value="PYRUVATE DEHYDROGENASE E1 COMPONENT SUBUNIT BETA"/>
    <property type="match status" value="1"/>
</dbReference>
<dbReference type="InterPro" id="IPR029061">
    <property type="entry name" value="THDP-binding"/>
</dbReference>
<evidence type="ECO:0000256" key="2">
    <source>
        <dbReference type="ARBA" id="ARBA00023002"/>
    </source>
</evidence>
<keyword evidence="3" id="KW-0786">Thiamine pyrophosphate</keyword>
<proteinExistence type="predicted"/>
<sequence length="327" mass="35533">MPVMTFIEAIRSALHDAMAADDRIMVLGEDVAVKGGVFLATEGLLARFGEHRVIDMPIAECGIVGAAIGASLHGLLPVAEIQFADYIYPAIDQILNEAARFRYRSNGDWSCPIVVRAPCGAGIHGALYHSQSVERLFTSTPGIKVVIPSTPFDAKGLLIAAIYDPDPVIFFEHKQLYRSVRGDVPEGLYREPIGKAVVRRNGSDMSVFSYGLMVHHSLTAAKELEAEGVDVEVIDLRTLAPLDRDAILSSVKKTGRALIVHEDVLTGGIGGEIAALIAEHAFEYLDAPVRRLASPDLFATPFADPLEDYFMLNPQKIAAAMYDLARY</sequence>
<feature type="domain" description="Transketolase-like pyrimidine-binding" evidence="4">
    <location>
        <begin position="4"/>
        <end position="179"/>
    </location>
</feature>
<dbReference type="KEGG" id="rca:Rcas_3062"/>
<evidence type="ECO:0000313" key="5">
    <source>
        <dbReference type="EMBL" id="ABU59116.1"/>
    </source>
</evidence>
<dbReference type="InterPro" id="IPR033248">
    <property type="entry name" value="Transketolase_C"/>
</dbReference>
<dbReference type="eggNOG" id="COG0022">
    <property type="taxonomic scope" value="Bacteria"/>
</dbReference>
<dbReference type="EMBL" id="CP000804">
    <property type="protein sequence ID" value="ABU59116.1"/>
    <property type="molecule type" value="Genomic_DNA"/>
</dbReference>
<dbReference type="STRING" id="383372.Rcas_3062"/>
<dbReference type="AlphaFoldDB" id="A7NNI0"/>
<dbReference type="Proteomes" id="UP000000263">
    <property type="component" value="Chromosome"/>
</dbReference>
<dbReference type="HOGENOM" id="CLU_012907_1_0_0"/>
<name>A7NNI0_ROSCS</name>
<dbReference type="CDD" id="cd07036">
    <property type="entry name" value="TPP_PYR_E1-PDHc-beta_like"/>
    <property type="match status" value="1"/>
</dbReference>
<dbReference type="Gene3D" id="3.40.50.970">
    <property type="match status" value="1"/>
</dbReference>
<comment type="cofactor">
    <cofactor evidence="1">
        <name>thiamine diphosphate</name>
        <dbReference type="ChEBI" id="CHEBI:58937"/>
    </cofactor>
</comment>
<gene>
    <name evidence="5" type="ordered locus">Rcas_3062</name>
</gene>
<dbReference type="SUPFAM" id="SSF52922">
    <property type="entry name" value="TK C-terminal domain-like"/>
    <property type="match status" value="1"/>
</dbReference>
<dbReference type="FunFam" id="3.40.50.920:FF:000001">
    <property type="entry name" value="Pyruvate dehydrogenase E1 beta subunit"/>
    <property type="match status" value="1"/>
</dbReference>
<dbReference type="SUPFAM" id="SSF52518">
    <property type="entry name" value="Thiamin diphosphate-binding fold (THDP-binding)"/>
    <property type="match status" value="1"/>
</dbReference>
<reference evidence="5 6" key="1">
    <citation type="submission" date="2007-08" db="EMBL/GenBank/DDBJ databases">
        <title>Complete sequence of Roseiflexus castenholzii DSM 13941.</title>
        <authorList>
            <consortium name="US DOE Joint Genome Institute"/>
            <person name="Copeland A."/>
            <person name="Lucas S."/>
            <person name="Lapidus A."/>
            <person name="Barry K."/>
            <person name="Glavina del Rio T."/>
            <person name="Dalin E."/>
            <person name="Tice H."/>
            <person name="Pitluck S."/>
            <person name="Thompson L.S."/>
            <person name="Brettin T."/>
            <person name="Bruce D."/>
            <person name="Detter J.C."/>
            <person name="Han C."/>
            <person name="Tapia R."/>
            <person name="Schmutz J."/>
            <person name="Larimer F."/>
            <person name="Land M."/>
            <person name="Hauser L."/>
            <person name="Kyrpides N."/>
            <person name="Mikhailova N."/>
            <person name="Bryant D.A."/>
            <person name="Hanada S."/>
            <person name="Tsukatani Y."/>
            <person name="Richardson P."/>
        </authorList>
    </citation>
    <scope>NUCLEOTIDE SEQUENCE [LARGE SCALE GENOMIC DNA]</scope>
    <source>
        <strain evidence="6">DSM 13941 / HLO8</strain>
    </source>
</reference>
<dbReference type="Gene3D" id="3.40.50.920">
    <property type="match status" value="1"/>
</dbReference>
<dbReference type="Pfam" id="PF02780">
    <property type="entry name" value="Transketolase_C"/>
    <property type="match status" value="1"/>
</dbReference>
<dbReference type="InterPro" id="IPR005475">
    <property type="entry name" value="Transketolase-like_Pyr-bd"/>
</dbReference>
<accession>A7NNI0</accession>
<dbReference type="SMART" id="SM00861">
    <property type="entry name" value="Transket_pyr"/>
    <property type="match status" value="1"/>
</dbReference>
<evidence type="ECO:0000256" key="3">
    <source>
        <dbReference type="ARBA" id="ARBA00023052"/>
    </source>
</evidence>
<dbReference type="PANTHER" id="PTHR43257">
    <property type="entry name" value="PYRUVATE DEHYDROGENASE E1 COMPONENT BETA SUBUNIT"/>
    <property type="match status" value="1"/>
</dbReference>
<dbReference type="GO" id="GO:0016491">
    <property type="term" value="F:oxidoreductase activity"/>
    <property type="evidence" value="ECO:0007669"/>
    <property type="project" value="UniProtKB-KW"/>
</dbReference>
<evidence type="ECO:0000259" key="4">
    <source>
        <dbReference type="SMART" id="SM00861"/>
    </source>
</evidence>
<organism evidence="5 6">
    <name type="scientific">Roseiflexus castenholzii (strain DSM 13941 / HLO8)</name>
    <dbReference type="NCBI Taxonomy" id="383372"/>
    <lineage>
        <taxon>Bacteria</taxon>
        <taxon>Bacillati</taxon>
        <taxon>Chloroflexota</taxon>
        <taxon>Chloroflexia</taxon>
        <taxon>Chloroflexales</taxon>
        <taxon>Roseiflexineae</taxon>
        <taxon>Roseiflexaceae</taxon>
        <taxon>Roseiflexus</taxon>
    </lineage>
</organism>
<protein>
    <submittedName>
        <fullName evidence="5">Transketolase central region</fullName>
    </submittedName>
</protein>